<feature type="region of interest" description="Disordered" evidence="1">
    <location>
        <begin position="26"/>
        <end position="46"/>
    </location>
</feature>
<dbReference type="EMBL" id="AYUF01000498">
    <property type="protein sequence ID" value="ETK00627.1"/>
    <property type="molecule type" value="Genomic_DNA"/>
</dbReference>
<evidence type="ECO:0000313" key="4">
    <source>
        <dbReference type="Proteomes" id="UP000018837"/>
    </source>
</evidence>
<feature type="compositionally biased region" description="Basic and acidic residues" evidence="1">
    <location>
        <begin position="30"/>
        <end position="41"/>
    </location>
</feature>
<dbReference type="InterPro" id="IPR025921">
    <property type="entry name" value="HmuY"/>
</dbReference>
<comment type="caution">
    <text evidence="3">The sequence shown here is derived from an EMBL/GenBank/DDBJ whole genome shotgun (WGS) entry which is preliminary data.</text>
</comment>
<keyword evidence="2" id="KW-0732">Signal</keyword>
<dbReference type="CDD" id="cd12105">
    <property type="entry name" value="HmuY"/>
    <property type="match status" value="1"/>
</dbReference>
<gene>
    <name evidence="3" type="ORF">N425_14015</name>
</gene>
<proteinExistence type="predicted"/>
<dbReference type="PROSITE" id="PS51257">
    <property type="entry name" value="PROKAR_LIPOPROTEIN"/>
    <property type="match status" value="1"/>
</dbReference>
<dbReference type="PATRIC" id="fig|1411148.3.peg.2360"/>
<reference evidence="3 4" key="1">
    <citation type="submission" date="2013-11" db="EMBL/GenBank/DDBJ databases">
        <title>Single cell genomics of uncultured Tannerella BU063 (oral taxon 286).</title>
        <authorList>
            <person name="Beall C.J."/>
            <person name="Campbell A.G."/>
            <person name="Griffen A.L."/>
            <person name="Podar M."/>
            <person name="Leys E.J."/>
        </authorList>
    </citation>
    <scope>NUCLEOTIDE SEQUENCE [LARGE SCALE GENOMIC DNA]</scope>
    <source>
        <strain evidence="3">Cell 2</strain>
    </source>
</reference>
<evidence type="ECO:0000256" key="1">
    <source>
        <dbReference type="SAM" id="MobiDB-lite"/>
    </source>
</evidence>
<dbReference type="Pfam" id="PF14064">
    <property type="entry name" value="HmuY"/>
    <property type="match status" value="1"/>
</dbReference>
<feature type="signal peptide" evidence="2">
    <location>
        <begin position="1"/>
        <end position="23"/>
    </location>
</feature>
<organism evidence="3 4">
    <name type="scientific">Tannerella sp. oral taxon BU063 isolate Cell 2</name>
    <dbReference type="NCBI Taxonomy" id="1411148"/>
    <lineage>
        <taxon>Bacteria</taxon>
        <taxon>Pseudomonadati</taxon>
        <taxon>Bacteroidota</taxon>
        <taxon>Bacteroidia</taxon>
        <taxon>Bacteroidales</taxon>
        <taxon>Tannerellaceae</taxon>
        <taxon>Tannerella</taxon>
    </lineage>
</organism>
<dbReference type="AlphaFoldDB" id="W2C2D8"/>
<evidence type="ECO:0000256" key="2">
    <source>
        <dbReference type="SAM" id="SignalP"/>
    </source>
</evidence>
<sequence length="223" mass="24201">MNSIKRISCGAILVVCAISATLASCGSDNPEPKTEGLDVKRHTQSRATSVAGDSTDWVYFSFATGAEVQGVTEANRMSRSDWDIAFNRFNMRTNSGLSGSGKGGAVETDKTSFADVTEAPSDGYVTDVEITIRGYSNGAMREKKSTGNLALLKAIRFSGPPPVYTLNDHVFVVRTADGKYVKVIFESFHNAEKKSGYITFRYAYQPDGSRNLKSKSMSKSESK</sequence>
<evidence type="ECO:0008006" key="5">
    <source>
        <dbReference type="Google" id="ProtNLM"/>
    </source>
</evidence>
<protein>
    <recommendedName>
        <fullName evidence="5">HmuY protein</fullName>
    </recommendedName>
</protein>
<dbReference type="Proteomes" id="UP000018837">
    <property type="component" value="Unassembled WGS sequence"/>
</dbReference>
<evidence type="ECO:0000313" key="3">
    <source>
        <dbReference type="EMBL" id="ETK00627.1"/>
    </source>
</evidence>
<name>W2C2D8_9BACT</name>
<accession>W2C2D8</accession>
<feature type="chain" id="PRO_5004812347" description="HmuY protein" evidence="2">
    <location>
        <begin position="24"/>
        <end position="223"/>
    </location>
</feature>